<evidence type="ECO:0000313" key="2">
    <source>
        <dbReference type="Proteomes" id="UP000824469"/>
    </source>
</evidence>
<proteinExistence type="predicted"/>
<reference evidence="1 2" key="1">
    <citation type="journal article" date="2021" name="Nat. Plants">
        <title>The Taxus genome provides insights into paclitaxel biosynthesis.</title>
        <authorList>
            <person name="Xiong X."/>
            <person name="Gou J."/>
            <person name="Liao Q."/>
            <person name="Li Y."/>
            <person name="Zhou Q."/>
            <person name="Bi G."/>
            <person name="Li C."/>
            <person name="Du R."/>
            <person name="Wang X."/>
            <person name="Sun T."/>
            <person name="Guo L."/>
            <person name="Liang H."/>
            <person name="Lu P."/>
            <person name="Wu Y."/>
            <person name="Zhang Z."/>
            <person name="Ro D.K."/>
            <person name="Shang Y."/>
            <person name="Huang S."/>
            <person name="Yan J."/>
        </authorList>
    </citation>
    <scope>NUCLEOTIDE SEQUENCE [LARGE SCALE GENOMIC DNA]</scope>
    <source>
        <strain evidence="1">Ta-2019</strain>
    </source>
</reference>
<comment type="caution">
    <text evidence="1">The sequence shown here is derived from an EMBL/GenBank/DDBJ whole genome shotgun (WGS) entry which is preliminary data.</text>
</comment>
<feature type="non-terminal residue" evidence="1">
    <location>
        <position position="57"/>
    </location>
</feature>
<feature type="non-terminal residue" evidence="1">
    <location>
        <position position="1"/>
    </location>
</feature>
<gene>
    <name evidence="1" type="ORF">KI387_034962</name>
</gene>
<keyword evidence="2" id="KW-1185">Reference proteome</keyword>
<sequence length="57" mass="6841">SEEEEEESCPIEEDPKDHSYHMVFTHNFFLNVVEENPILEPSNEDKISIQEYDERQD</sequence>
<dbReference type="Proteomes" id="UP000824469">
    <property type="component" value="Unassembled WGS sequence"/>
</dbReference>
<protein>
    <submittedName>
        <fullName evidence="1">Uncharacterized protein</fullName>
    </submittedName>
</protein>
<name>A0AA38F6J5_TAXCH</name>
<accession>A0AA38F6J5</accession>
<dbReference type="EMBL" id="JAHRHJ020003813">
    <property type="protein sequence ID" value="KAH9290845.1"/>
    <property type="molecule type" value="Genomic_DNA"/>
</dbReference>
<evidence type="ECO:0000313" key="1">
    <source>
        <dbReference type="EMBL" id="KAH9290845.1"/>
    </source>
</evidence>
<dbReference type="AlphaFoldDB" id="A0AA38F6J5"/>
<organism evidence="1 2">
    <name type="scientific">Taxus chinensis</name>
    <name type="common">Chinese yew</name>
    <name type="synonym">Taxus wallichiana var. chinensis</name>
    <dbReference type="NCBI Taxonomy" id="29808"/>
    <lineage>
        <taxon>Eukaryota</taxon>
        <taxon>Viridiplantae</taxon>
        <taxon>Streptophyta</taxon>
        <taxon>Embryophyta</taxon>
        <taxon>Tracheophyta</taxon>
        <taxon>Spermatophyta</taxon>
        <taxon>Pinopsida</taxon>
        <taxon>Pinidae</taxon>
        <taxon>Conifers II</taxon>
        <taxon>Cupressales</taxon>
        <taxon>Taxaceae</taxon>
        <taxon>Taxus</taxon>
    </lineage>
</organism>